<reference evidence="1 2" key="2">
    <citation type="journal article" date="2021" name="Curr. Genet.">
        <title>Genetic response to nitrogen starvation in the aggressive Eucalyptus foliar pathogen Teratosphaeria destructans.</title>
        <authorList>
            <person name="Havenga M."/>
            <person name="Wingfield B.D."/>
            <person name="Wingfield M.J."/>
            <person name="Dreyer L.L."/>
            <person name="Roets F."/>
            <person name="Aylward J."/>
        </authorList>
    </citation>
    <scope>NUCLEOTIDE SEQUENCE [LARGE SCALE GENOMIC DNA]</scope>
    <source>
        <strain evidence="1">CMW44962</strain>
    </source>
</reference>
<sequence length="116" mass="12552">MGKAGGGYLGGWYAGSAAHPWYPPSHRPQADVSNMLGRRLIEAYISENDTNAGSAAELFVDDLIFQNGTDPVKSGELSVDDLFEFVSTPPRTITVYALQSSYLRLEQSTQASPLDP</sequence>
<dbReference type="EMBL" id="RIBY02000269">
    <property type="protein sequence ID" value="KAH9844643.1"/>
    <property type="molecule type" value="Genomic_DNA"/>
</dbReference>
<dbReference type="Proteomes" id="UP001138500">
    <property type="component" value="Unassembled WGS sequence"/>
</dbReference>
<reference evidence="1 2" key="1">
    <citation type="journal article" date="2018" name="IMA Fungus">
        <title>IMA Genome-F 10: Nine draft genome sequences of Claviceps purpurea s.lat., including C. arundinis, C. humidiphila, and C. cf. spartinae, pseudomolecules for the pitch canker pathogen Fusarium circinatum, draft genome of Davidsoniella eucalypti, Grosmannia galeiformis, Quambalaria eucalypti, and Teratosphaeria destructans.</title>
        <authorList>
            <person name="Wingfield B.D."/>
            <person name="Liu M."/>
            <person name="Nguyen H.D."/>
            <person name="Lane F.A."/>
            <person name="Morgan S.W."/>
            <person name="De Vos L."/>
            <person name="Wilken P.M."/>
            <person name="Duong T.A."/>
            <person name="Aylward J."/>
            <person name="Coetzee M.P."/>
            <person name="Dadej K."/>
            <person name="De Beer Z.W."/>
            <person name="Findlay W."/>
            <person name="Havenga M."/>
            <person name="Kolarik M."/>
            <person name="Menzies J.G."/>
            <person name="Naidoo K."/>
            <person name="Pochopski O."/>
            <person name="Shoukouhi P."/>
            <person name="Santana Q.C."/>
            <person name="Seifert K.A."/>
            <person name="Soal N."/>
            <person name="Steenkamp E.T."/>
            <person name="Tatham C.T."/>
            <person name="van der Nest M.A."/>
            <person name="Wingfield M.J."/>
        </authorList>
    </citation>
    <scope>NUCLEOTIDE SEQUENCE [LARGE SCALE GENOMIC DNA]</scope>
    <source>
        <strain evidence="1">CMW44962</strain>
    </source>
</reference>
<accession>A0A9W7T057</accession>
<evidence type="ECO:0000313" key="1">
    <source>
        <dbReference type="EMBL" id="KAH9844643.1"/>
    </source>
</evidence>
<name>A0A9W7T057_9PEZI</name>
<evidence type="ECO:0000313" key="2">
    <source>
        <dbReference type="Proteomes" id="UP001138500"/>
    </source>
</evidence>
<keyword evidence="2" id="KW-1185">Reference proteome</keyword>
<organism evidence="1 2">
    <name type="scientific">Teratosphaeria destructans</name>
    <dbReference type="NCBI Taxonomy" id="418781"/>
    <lineage>
        <taxon>Eukaryota</taxon>
        <taxon>Fungi</taxon>
        <taxon>Dikarya</taxon>
        <taxon>Ascomycota</taxon>
        <taxon>Pezizomycotina</taxon>
        <taxon>Dothideomycetes</taxon>
        <taxon>Dothideomycetidae</taxon>
        <taxon>Mycosphaerellales</taxon>
        <taxon>Teratosphaeriaceae</taxon>
        <taxon>Teratosphaeria</taxon>
    </lineage>
</organism>
<proteinExistence type="predicted"/>
<gene>
    <name evidence="1" type="ORF">Tdes44962_MAKER07231</name>
</gene>
<protein>
    <submittedName>
        <fullName evidence="1">Uncharacterized protein</fullName>
    </submittedName>
</protein>
<dbReference type="AlphaFoldDB" id="A0A9W7T057"/>
<comment type="caution">
    <text evidence="1">The sequence shown here is derived from an EMBL/GenBank/DDBJ whole genome shotgun (WGS) entry which is preliminary data.</text>
</comment>